<protein>
    <recommendedName>
        <fullName evidence="3">FAD-binding PCMH-type domain-containing protein</fullName>
    </recommendedName>
</protein>
<dbReference type="Gene3D" id="3.30.465.10">
    <property type="match status" value="1"/>
</dbReference>
<organism evidence="4 5">
    <name type="scientific">Penicillium capsulatum</name>
    <dbReference type="NCBI Taxonomy" id="69766"/>
    <lineage>
        <taxon>Eukaryota</taxon>
        <taxon>Fungi</taxon>
        <taxon>Dikarya</taxon>
        <taxon>Ascomycota</taxon>
        <taxon>Pezizomycotina</taxon>
        <taxon>Eurotiomycetes</taxon>
        <taxon>Eurotiomycetidae</taxon>
        <taxon>Eurotiales</taxon>
        <taxon>Aspergillaceae</taxon>
        <taxon>Penicillium</taxon>
    </lineage>
</organism>
<dbReference type="Pfam" id="PF01565">
    <property type="entry name" value="FAD_binding_4"/>
    <property type="match status" value="1"/>
</dbReference>
<dbReference type="SUPFAM" id="SSF56176">
    <property type="entry name" value="FAD-binding/transporter-associated domain-like"/>
    <property type="match status" value="1"/>
</dbReference>
<dbReference type="PROSITE" id="PS51387">
    <property type="entry name" value="FAD_PCMH"/>
    <property type="match status" value="1"/>
</dbReference>
<accession>A0A9W9IGY7</accession>
<dbReference type="InterPro" id="IPR036318">
    <property type="entry name" value="FAD-bd_PCMH-like_sf"/>
</dbReference>
<dbReference type="InterPro" id="IPR006094">
    <property type="entry name" value="Oxid_FAD_bind_N"/>
</dbReference>
<dbReference type="EMBL" id="JAPQKO010000002">
    <property type="protein sequence ID" value="KAJ5178754.1"/>
    <property type="molecule type" value="Genomic_DNA"/>
</dbReference>
<comment type="similarity">
    <text evidence="1">Belongs to the oxygen-dependent FAD-linked oxidoreductase family.</text>
</comment>
<dbReference type="InterPro" id="IPR016169">
    <property type="entry name" value="FAD-bd_PCMH_sub2"/>
</dbReference>
<gene>
    <name evidence="4" type="ORF">N7492_001964</name>
</gene>
<sequence>MVAHIQSVVRFASSHNLRLVIKNTGHYFLGRSTAPEPLQIMSHDMKDIHLVEDFQPKGAPKDKPEAPAVTIGAGIQLPEMYAVVARDNRTVIGGSAHTVGAAGGYVQGGGHSPFGAWKELGLDQALEFEVVTANVSHPASSAQISSLI</sequence>
<dbReference type="PANTHER" id="PTHR13878">
    <property type="entry name" value="GULONOLACTONE OXIDASE"/>
    <property type="match status" value="1"/>
</dbReference>
<reference evidence="4" key="2">
    <citation type="journal article" date="2023" name="IMA Fungus">
        <title>Comparative genomic study of the Penicillium genus elucidates a diverse pangenome and 15 lateral gene transfer events.</title>
        <authorList>
            <person name="Petersen C."/>
            <person name="Sorensen T."/>
            <person name="Nielsen M.R."/>
            <person name="Sondergaard T.E."/>
            <person name="Sorensen J.L."/>
            <person name="Fitzpatrick D.A."/>
            <person name="Frisvad J.C."/>
            <person name="Nielsen K.L."/>
        </authorList>
    </citation>
    <scope>NUCLEOTIDE SEQUENCE</scope>
    <source>
        <strain evidence="4">IBT 21917</strain>
    </source>
</reference>
<keyword evidence="5" id="KW-1185">Reference proteome</keyword>
<dbReference type="Proteomes" id="UP001146351">
    <property type="component" value="Unassembled WGS sequence"/>
</dbReference>
<name>A0A9W9IGY7_9EURO</name>
<evidence type="ECO:0000313" key="5">
    <source>
        <dbReference type="Proteomes" id="UP001146351"/>
    </source>
</evidence>
<keyword evidence="2" id="KW-0560">Oxidoreductase</keyword>
<dbReference type="PANTHER" id="PTHR13878:SF155">
    <property type="entry name" value="ALCOHOL OXIDASE, PUTATIVE (AFU_ORTHOLOGUE AFUA_4G00430)-RELATED"/>
    <property type="match status" value="1"/>
</dbReference>
<reference evidence="4" key="1">
    <citation type="submission" date="2022-11" db="EMBL/GenBank/DDBJ databases">
        <authorList>
            <person name="Petersen C."/>
        </authorList>
    </citation>
    <scope>NUCLEOTIDE SEQUENCE</scope>
    <source>
        <strain evidence="4">IBT 21917</strain>
    </source>
</reference>
<comment type="caution">
    <text evidence="4">The sequence shown here is derived from an EMBL/GenBank/DDBJ whole genome shotgun (WGS) entry which is preliminary data.</text>
</comment>
<evidence type="ECO:0000313" key="4">
    <source>
        <dbReference type="EMBL" id="KAJ5178754.1"/>
    </source>
</evidence>
<feature type="domain" description="FAD-binding PCMH-type" evidence="3">
    <location>
        <begin position="1"/>
        <end position="148"/>
    </location>
</feature>
<dbReference type="GO" id="GO:0016491">
    <property type="term" value="F:oxidoreductase activity"/>
    <property type="evidence" value="ECO:0007669"/>
    <property type="project" value="UniProtKB-KW"/>
</dbReference>
<evidence type="ECO:0000259" key="3">
    <source>
        <dbReference type="PROSITE" id="PS51387"/>
    </source>
</evidence>
<dbReference type="GO" id="GO:0071949">
    <property type="term" value="F:FAD binding"/>
    <property type="evidence" value="ECO:0007669"/>
    <property type="project" value="InterPro"/>
</dbReference>
<evidence type="ECO:0000256" key="2">
    <source>
        <dbReference type="ARBA" id="ARBA00023002"/>
    </source>
</evidence>
<dbReference type="InterPro" id="IPR016166">
    <property type="entry name" value="FAD-bd_PCMH"/>
</dbReference>
<evidence type="ECO:0000256" key="1">
    <source>
        <dbReference type="ARBA" id="ARBA00005466"/>
    </source>
</evidence>
<dbReference type="InterPro" id="IPR050432">
    <property type="entry name" value="FAD-linked_Oxidoreductases_BP"/>
</dbReference>
<dbReference type="OrthoDB" id="9983560at2759"/>
<proteinExistence type="inferred from homology"/>
<dbReference type="AlphaFoldDB" id="A0A9W9IGY7"/>